<reference evidence="2 3" key="1">
    <citation type="journal article" date="2018" name="BMC Genomics">
        <title>Comparative genome analyses reveal sequence features reflecting distinct modes of host-adaptation between dicot and monocot powdery mildew.</title>
        <authorList>
            <person name="Wu Y."/>
            <person name="Ma X."/>
            <person name="Pan Z."/>
            <person name="Kale S.D."/>
            <person name="Song Y."/>
            <person name="King H."/>
            <person name="Zhang Q."/>
            <person name="Presley C."/>
            <person name="Deng X."/>
            <person name="Wei C.I."/>
            <person name="Xiao S."/>
        </authorList>
    </citation>
    <scope>NUCLEOTIDE SEQUENCE [LARGE SCALE GENOMIC DNA]</scope>
    <source>
        <strain evidence="2">UMSG2</strain>
    </source>
</reference>
<keyword evidence="3" id="KW-1185">Reference proteome</keyword>
<feature type="region of interest" description="Disordered" evidence="1">
    <location>
        <begin position="66"/>
        <end position="92"/>
    </location>
</feature>
<protein>
    <submittedName>
        <fullName evidence="2">Uncharacterized protein</fullName>
    </submittedName>
</protein>
<feature type="compositionally biased region" description="Acidic residues" evidence="1">
    <location>
        <begin position="66"/>
        <end position="85"/>
    </location>
</feature>
<organism evidence="2 3">
    <name type="scientific">Erysiphe neolycopersici</name>
    <dbReference type="NCBI Taxonomy" id="212602"/>
    <lineage>
        <taxon>Eukaryota</taxon>
        <taxon>Fungi</taxon>
        <taxon>Dikarya</taxon>
        <taxon>Ascomycota</taxon>
        <taxon>Pezizomycotina</taxon>
        <taxon>Leotiomycetes</taxon>
        <taxon>Erysiphales</taxon>
        <taxon>Erysiphaceae</taxon>
        <taxon>Erysiphe</taxon>
    </lineage>
</organism>
<proteinExistence type="predicted"/>
<dbReference type="Proteomes" id="UP000286134">
    <property type="component" value="Unassembled WGS sequence"/>
</dbReference>
<sequence>MLPMSMVGYDKFEDHLTTHGLYISGNIHDWEKMVHELSLQVDNDIKMPTSSNQGEAFEKVPLDSLSLEEEEGEEDEAGEEFDIDDTTGIKIV</sequence>
<accession>A0A420I1D8</accession>
<comment type="caution">
    <text evidence="2">The sequence shown here is derived from an EMBL/GenBank/DDBJ whole genome shotgun (WGS) entry which is preliminary data.</text>
</comment>
<name>A0A420I1D8_9PEZI</name>
<evidence type="ECO:0000313" key="2">
    <source>
        <dbReference type="EMBL" id="RKF63494.1"/>
    </source>
</evidence>
<dbReference type="AlphaFoldDB" id="A0A420I1D8"/>
<evidence type="ECO:0000256" key="1">
    <source>
        <dbReference type="SAM" id="MobiDB-lite"/>
    </source>
</evidence>
<evidence type="ECO:0000313" key="3">
    <source>
        <dbReference type="Proteomes" id="UP000286134"/>
    </source>
</evidence>
<dbReference type="EMBL" id="MCFK01002522">
    <property type="protein sequence ID" value="RKF63494.1"/>
    <property type="molecule type" value="Genomic_DNA"/>
</dbReference>
<gene>
    <name evidence="2" type="ORF">OnM2_025069</name>
</gene>